<dbReference type="Pfam" id="PF00005">
    <property type="entry name" value="ABC_tran"/>
    <property type="match status" value="2"/>
</dbReference>
<sequence length="514" mass="56912">MSKMDTGQLLRAQGISKSFPGVQALSKVDFTLRRGEIHALMGENGAGKSTLIKALTGVYEKDAGMVWMNGREIHPKSPLQAQDMGISTVYQEVNLCPNLTVAENIFIGRYPRKRMLIDWETMNRRSQELLERLDLYIDVKQSLSSYSVAVQQMVAIARAVDISNGVLILDEPTSSLDTNEVKQLFAVMRKLRNEGLGIIFVTHFLDQVYEITDRITVLRNGKLVGEFETEQLPRTQLVSHMIGREWNPDDAAGSKQARKGENQPFVIAKGLAKRGSIEPIDLTIHRGEVLGLAGLLGSGRTEVAKLIFGIDKPDEGEFTIDNAMMSSMYPRKAIQQGFGFTPEDRKVAGIVGELSIRENIVLALQAREGLFKALSVRKQKEIADHYIQLLRIKTPSSEQKIENLSGGNQQKVILARWLATQPKLLILDEPTRGIDVGSKLEIRKLILELAGQGISVLFISAELEEMVQCCDRVVVLRDKNPIGELAGADMTEDRIMHMIAEGGLTHDQTGGIGA</sequence>
<dbReference type="InterPro" id="IPR003439">
    <property type="entry name" value="ABC_transporter-like_ATP-bd"/>
</dbReference>
<dbReference type="GO" id="GO:0005524">
    <property type="term" value="F:ATP binding"/>
    <property type="evidence" value="ECO:0007669"/>
    <property type="project" value="UniProtKB-KW"/>
</dbReference>
<dbReference type="Gene3D" id="3.40.50.300">
    <property type="entry name" value="P-loop containing nucleotide triphosphate hydrolases"/>
    <property type="match status" value="2"/>
</dbReference>
<keyword evidence="6 10" id="KW-0067">ATP-binding</keyword>
<keyword evidence="7" id="KW-1278">Translocase</keyword>
<keyword evidence="5" id="KW-0547">Nucleotide-binding</keyword>
<feature type="domain" description="ABC transporter" evidence="9">
    <location>
        <begin position="10"/>
        <end position="245"/>
    </location>
</feature>
<dbReference type="InterPro" id="IPR027417">
    <property type="entry name" value="P-loop_NTPase"/>
</dbReference>
<dbReference type="PANTHER" id="PTHR43790">
    <property type="entry name" value="CARBOHYDRATE TRANSPORT ATP-BINDING PROTEIN MG119-RELATED"/>
    <property type="match status" value="1"/>
</dbReference>
<dbReference type="InterPro" id="IPR003593">
    <property type="entry name" value="AAA+_ATPase"/>
</dbReference>
<comment type="subcellular location">
    <subcellularLocation>
        <location evidence="1">Cell membrane</location>
        <topology evidence="1">Peripheral membrane protein</topology>
    </subcellularLocation>
</comment>
<keyword evidence="2" id="KW-0813">Transport</keyword>
<dbReference type="GO" id="GO:0016887">
    <property type="term" value="F:ATP hydrolysis activity"/>
    <property type="evidence" value="ECO:0007669"/>
    <property type="project" value="InterPro"/>
</dbReference>
<keyword evidence="8" id="KW-0472">Membrane</keyword>
<dbReference type="PROSITE" id="PS50893">
    <property type="entry name" value="ABC_TRANSPORTER_2"/>
    <property type="match status" value="2"/>
</dbReference>
<dbReference type="CDD" id="cd03215">
    <property type="entry name" value="ABC_Carb_Monos_II"/>
    <property type="match status" value="1"/>
</dbReference>
<evidence type="ECO:0000256" key="7">
    <source>
        <dbReference type="ARBA" id="ARBA00022967"/>
    </source>
</evidence>
<dbReference type="SMART" id="SM00382">
    <property type="entry name" value="AAA"/>
    <property type="match status" value="2"/>
</dbReference>
<dbReference type="GO" id="GO:0005886">
    <property type="term" value="C:plasma membrane"/>
    <property type="evidence" value="ECO:0007669"/>
    <property type="project" value="UniProtKB-SubCell"/>
</dbReference>
<evidence type="ECO:0000256" key="6">
    <source>
        <dbReference type="ARBA" id="ARBA00022840"/>
    </source>
</evidence>
<dbReference type="InterPro" id="IPR017871">
    <property type="entry name" value="ABC_transporter-like_CS"/>
</dbReference>
<name>A0A7W5FKM2_9BACL</name>
<dbReference type="SUPFAM" id="SSF52540">
    <property type="entry name" value="P-loop containing nucleoside triphosphate hydrolases"/>
    <property type="match status" value="2"/>
</dbReference>
<evidence type="ECO:0000313" key="10">
    <source>
        <dbReference type="EMBL" id="MBB3108193.1"/>
    </source>
</evidence>
<dbReference type="PROSITE" id="PS00211">
    <property type="entry name" value="ABC_TRANSPORTER_1"/>
    <property type="match status" value="1"/>
</dbReference>
<protein>
    <submittedName>
        <fullName evidence="10">Simple sugar transport system ATP-binding protein</fullName>
    </submittedName>
</protein>
<reference evidence="10 11" key="1">
    <citation type="submission" date="2020-08" db="EMBL/GenBank/DDBJ databases">
        <title>Genomic Encyclopedia of Type Strains, Phase III (KMG-III): the genomes of soil and plant-associated and newly described type strains.</title>
        <authorList>
            <person name="Whitman W."/>
        </authorList>
    </citation>
    <scope>NUCLEOTIDE SEQUENCE [LARGE SCALE GENOMIC DNA]</scope>
    <source>
        <strain evidence="10 11">CECT 5862</strain>
    </source>
</reference>
<evidence type="ECO:0000256" key="4">
    <source>
        <dbReference type="ARBA" id="ARBA00022737"/>
    </source>
</evidence>
<comment type="caution">
    <text evidence="10">The sequence shown here is derived from an EMBL/GenBank/DDBJ whole genome shotgun (WGS) entry which is preliminary data.</text>
</comment>
<keyword evidence="10" id="KW-0762">Sugar transport</keyword>
<evidence type="ECO:0000256" key="8">
    <source>
        <dbReference type="ARBA" id="ARBA00023136"/>
    </source>
</evidence>
<proteinExistence type="predicted"/>
<evidence type="ECO:0000313" key="11">
    <source>
        <dbReference type="Proteomes" id="UP000570361"/>
    </source>
</evidence>
<evidence type="ECO:0000256" key="2">
    <source>
        <dbReference type="ARBA" id="ARBA00022448"/>
    </source>
</evidence>
<dbReference type="EMBL" id="JACHXK010000001">
    <property type="protein sequence ID" value="MBB3108193.1"/>
    <property type="molecule type" value="Genomic_DNA"/>
</dbReference>
<organism evidence="10 11">
    <name type="scientific">Paenibacillus phyllosphaerae</name>
    <dbReference type="NCBI Taxonomy" id="274593"/>
    <lineage>
        <taxon>Bacteria</taxon>
        <taxon>Bacillati</taxon>
        <taxon>Bacillota</taxon>
        <taxon>Bacilli</taxon>
        <taxon>Bacillales</taxon>
        <taxon>Paenibacillaceae</taxon>
        <taxon>Paenibacillus</taxon>
    </lineage>
</organism>
<keyword evidence="3" id="KW-1003">Cell membrane</keyword>
<evidence type="ECO:0000259" key="9">
    <source>
        <dbReference type="PROSITE" id="PS50893"/>
    </source>
</evidence>
<accession>A0A7W5FKM2</accession>
<evidence type="ECO:0000256" key="5">
    <source>
        <dbReference type="ARBA" id="ARBA00022741"/>
    </source>
</evidence>
<dbReference type="PANTHER" id="PTHR43790:SF9">
    <property type="entry name" value="GALACTOFURANOSE TRANSPORTER ATP-BINDING PROTEIN YTFR"/>
    <property type="match status" value="1"/>
</dbReference>
<gene>
    <name evidence="10" type="ORF">FHS18_000221</name>
</gene>
<dbReference type="AlphaFoldDB" id="A0A7W5FKM2"/>
<evidence type="ECO:0000256" key="1">
    <source>
        <dbReference type="ARBA" id="ARBA00004202"/>
    </source>
</evidence>
<dbReference type="Proteomes" id="UP000570361">
    <property type="component" value="Unassembled WGS sequence"/>
</dbReference>
<dbReference type="FunFam" id="3.40.50.300:FF:000127">
    <property type="entry name" value="Ribose import ATP-binding protein RbsA"/>
    <property type="match status" value="1"/>
</dbReference>
<dbReference type="InterPro" id="IPR050107">
    <property type="entry name" value="ABC_carbohydrate_import_ATPase"/>
</dbReference>
<evidence type="ECO:0000256" key="3">
    <source>
        <dbReference type="ARBA" id="ARBA00022475"/>
    </source>
</evidence>
<dbReference type="CDD" id="cd03216">
    <property type="entry name" value="ABC_Carb_Monos_I"/>
    <property type="match status" value="1"/>
</dbReference>
<keyword evidence="11" id="KW-1185">Reference proteome</keyword>
<keyword evidence="4" id="KW-0677">Repeat</keyword>
<feature type="domain" description="ABC transporter" evidence="9">
    <location>
        <begin position="258"/>
        <end position="503"/>
    </location>
</feature>